<dbReference type="Proteomes" id="UP001642360">
    <property type="component" value="Unassembled WGS sequence"/>
</dbReference>
<dbReference type="EMBL" id="CAUOFW020002949">
    <property type="protein sequence ID" value="CAK9157145.1"/>
    <property type="molecule type" value="Genomic_DNA"/>
</dbReference>
<keyword evidence="3" id="KW-1185">Reference proteome</keyword>
<reference evidence="2 3" key="1">
    <citation type="submission" date="2024-02" db="EMBL/GenBank/DDBJ databases">
        <authorList>
            <person name="Vignale AGUSTIN F."/>
            <person name="Sosa J E."/>
            <person name="Modenutti C."/>
        </authorList>
    </citation>
    <scope>NUCLEOTIDE SEQUENCE [LARGE SCALE GENOMIC DNA]</scope>
</reference>
<dbReference type="Gene3D" id="3.30.70.80">
    <property type="entry name" value="Peptidase S8 propeptide/proteinase inhibitor I9"/>
    <property type="match status" value="1"/>
</dbReference>
<evidence type="ECO:0000313" key="3">
    <source>
        <dbReference type="Proteomes" id="UP001642360"/>
    </source>
</evidence>
<gene>
    <name evidence="2" type="ORF">ILEXP_LOCUS25698</name>
</gene>
<evidence type="ECO:0000313" key="2">
    <source>
        <dbReference type="EMBL" id="CAK9157145.1"/>
    </source>
</evidence>
<dbReference type="Pfam" id="PF05922">
    <property type="entry name" value="Inhibitor_I9"/>
    <property type="match status" value="1"/>
</dbReference>
<comment type="caution">
    <text evidence="2">The sequence shown here is derived from an EMBL/GenBank/DDBJ whole genome shotgun (WGS) entry which is preliminary data.</text>
</comment>
<feature type="domain" description="Inhibitor I9" evidence="1">
    <location>
        <begin position="18"/>
        <end position="86"/>
    </location>
</feature>
<proteinExistence type="predicted"/>
<evidence type="ECO:0000259" key="1">
    <source>
        <dbReference type="Pfam" id="PF05922"/>
    </source>
</evidence>
<protein>
    <recommendedName>
        <fullName evidence="1">Inhibitor I9 domain-containing protein</fullName>
    </recommendedName>
</protein>
<sequence>MNLHEEAIQAILGDQWPSAFATQGQWHVFMVSSVTDPNIESPSTPPIFYTFNVVFEDLAARLADEECDKLLELPGVNVVFKDTVRKQLHTPQSPQFLGLSTNHGLWPDKL</sequence>
<dbReference type="AlphaFoldDB" id="A0ABC8SJ55"/>
<dbReference type="InterPro" id="IPR037045">
    <property type="entry name" value="S8pro/Inhibitor_I9_sf"/>
</dbReference>
<dbReference type="InterPro" id="IPR010259">
    <property type="entry name" value="S8pro/Inhibitor_I9"/>
</dbReference>
<name>A0ABC8SJ55_9AQUA</name>
<accession>A0ABC8SJ55</accession>
<organism evidence="2 3">
    <name type="scientific">Ilex paraguariensis</name>
    <name type="common">yerba mate</name>
    <dbReference type="NCBI Taxonomy" id="185542"/>
    <lineage>
        <taxon>Eukaryota</taxon>
        <taxon>Viridiplantae</taxon>
        <taxon>Streptophyta</taxon>
        <taxon>Embryophyta</taxon>
        <taxon>Tracheophyta</taxon>
        <taxon>Spermatophyta</taxon>
        <taxon>Magnoliopsida</taxon>
        <taxon>eudicotyledons</taxon>
        <taxon>Gunneridae</taxon>
        <taxon>Pentapetalae</taxon>
        <taxon>asterids</taxon>
        <taxon>campanulids</taxon>
        <taxon>Aquifoliales</taxon>
        <taxon>Aquifoliaceae</taxon>
        <taxon>Ilex</taxon>
    </lineage>
</organism>